<keyword evidence="4 5" id="KW-0934">Plastid</keyword>
<name>A0A4D6WT81_9FLOR</name>
<evidence type="ECO:0000256" key="2">
    <source>
        <dbReference type="ARBA" id="ARBA00009664"/>
    </source>
</evidence>
<evidence type="ECO:0000256" key="1">
    <source>
        <dbReference type="ARBA" id="ARBA00004474"/>
    </source>
</evidence>
<evidence type="ECO:0000313" key="5">
    <source>
        <dbReference type="EMBL" id="QCI06867.1"/>
    </source>
</evidence>
<reference evidence="5" key="2">
    <citation type="submission" date="2019-04" db="EMBL/GenBank/DDBJ databases">
        <authorList>
            <person name="Pasella M."/>
        </authorList>
    </citation>
    <scope>NUCLEOTIDE SEQUENCE</scope>
    <source>
        <strain evidence="5">25966_4</strain>
    </source>
</reference>
<reference evidence="5" key="1">
    <citation type="journal article" date="2019" name="Mol. Phylogenet. Evol.">
        <title>Morphological evolution and classification of the red algal order Ceramiales inferred using plastid phylogenomics.</title>
        <authorList>
            <person name="Diaz-Tapia P."/>
            <person name="Pasella M.M."/>
            <person name="Verbruggen H."/>
            <person name="Maggs C.A."/>
        </authorList>
    </citation>
    <scope>NUCLEOTIDE SEQUENCE</scope>
    <source>
        <strain evidence="5">25966_4</strain>
    </source>
</reference>
<gene>
    <name evidence="5" type="primary">ycf23</name>
</gene>
<dbReference type="SUPFAM" id="SSF51391">
    <property type="entry name" value="Thiamin phosphate synthase"/>
    <property type="match status" value="1"/>
</dbReference>
<evidence type="ECO:0000256" key="3">
    <source>
        <dbReference type="ARBA" id="ARBA00021523"/>
    </source>
</evidence>
<organism evidence="5">
    <name type="scientific">Halydictyon mirabile</name>
    <dbReference type="NCBI Taxonomy" id="189652"/>
    <lineage>
        <taxon>Eukaryota</taxon>
        <taxon>Rhodophyta</taxon>
        <taxon>Florideophyceae</taxon>
        <taxon>Rhodymeniophycidae</taxon>
        <taxon>Ceramiales</taxon>
        <taxon>Dasyaceae</taxon>
        <taxon>Halydictyon</taxon>
    </lineage>
</organism>
<dbReference type="Pfam" id="PF04481">
    <property type="entry name" value="DUF561"/>
    <property type="match status" value="1"/>
</dbReference>
<dbReference type="EMBL" id="MK814663">
    <property type="protein sequence ID" value="QCI06867.1"/>
    <property type="molecule type" value="Genomic_DNA"/>
</dbReference>
<sequence>MNLFCKKLSIPFKQKKVLKIISGLNTLDINKIVRLVKAAELSGATYIDIAANTQIVKHLKQFTDLPICVSSIDPIELYNCISVGADLVEIGNFDIFYKTYPTFSISTILSLVKETCCLVRNKDICVTIPHNLSLHDQIYLAQKLEEVGINILQTEDFYNKDLSHNLKDDYMLYSSYLASLTLSSTYALTKYVSIPIITSSKMNSLSSSIAINCGASGIGISSNVYKHSTVYDMSLYIDEIIHSIDKQVNSYKVQKLSLLINQYNNILVDQPIY</sequence>
<comment type="subcellular location">
    <subcellularLocation>
        <location evidence="1">Plastid</location>
    </subcellularLocation>
</comment>
<proteinExistence type="inferred from homology"/>
<protein>
    <recommendedName>
        <fullName evidence="3">Uncharacterized protein ycf23</fullName>
    </recommendedName>
</protein>
<geneLocation type="plastid" evidence="5"/>
<evidence type="ECO:0000256" key="4">
    <source>
        <dbReference type="ARBA" id="ARBA00022640"/>
    </source>
</evidence>
<dbReference type="InterPro" id="IPR036206">
    <property type="entry name" value="ThiamineP_synth_sf"/>
</dbReference>
<comment type="similarity">
    <text evidence="2">Belongs to the ycf23 family.</text>
</comment>
<dbReference type="GO" id="GO:0009536">
    <property type="term" value="C:plastid"/>
    <property type="evidence" value="ECO:0007669"/>
    <property type="project" value="UniProtKB-SubCell"/>
</dbReference>
<dbReference type="PANTHER" id="PTHR36895:SF1">
    <property type="entry name" value="YCF23 PROTEIN"/>
    <property type="match status" value="1"/>
</dbReference>
<dbReference type="AlphaFoldDB" id="A0A4D6WT81"/>
<dbReference type="InterPro" id="IPR007570">
    <property type="entry name" value="Uncharacterised_Ycf23"/>
</dbReference>
<dbReference type="PANTHER" id="PTHR36895">
    <property type="match status" value="1"/>
</dbReference>
<accession>A0A4D6WT81</accession>